<proteinExistence type="predicted"/>
<dbReference type="Pfam" id="PF01522">
    <property type="entry name" value="Polysacc_deac_1"/>
    <property type="match status" value="1"/>
</dbReference>
<dbReference type="EMBL" id="JADKBR010000003">
    <property type="protein sequence ID" value="MBK8889853.1"/>
    <property type="molecule type" value="Genomic_DNA"/>
</dbReference>
<dbReference type="GO" id="GO:0016810">
    <property type="term" value="F:hydrolase activity, acting on carbon-nitrogen (but not peptide) bonds"/>
    <property type="evidence" value="ECO:0007669"/>
    <property type="project" value="InterPro"/>
</dbReference>
<organism evidence="3 4">
    <name type="scientific">Candidatus Dechloromonas phosphorivorans</name>
    <dbReference type="NCBI Taxonomy" id="2899244"/>
    <lineage>
        <taxon>Bacteria</taxon>
        <taxon>Pseudomonadati</taxon>
        <taxon>Pseudomonadota</taxon>
        <taxon>Betaproteobacteria</taxon>
        <taxon>Rhodocyclales</taxon>
        <taxon>Azonexaceae</taxon>
        <taxon>Dechloromonas</taxon>
    </lineage>
</organism>
<protein>
    <submittedName>
        <fullName evidence="3">Polysaccharide deacetylase family protein</fullName>
    </submittedName>
</protein>
<evidence type="ECO:0000313" key="4">
    <source>
        <dbReference type="Proteomes" id="UP000808146"/>
    </source>
</evidence>
<dbReference type="SUPFAM" id="SSF88713">
    <property type="entry name" value="Glycoside hydrolase/deacetylase"/>
    <property type="match status" value="1"/>
</dbReference>
<dbReference type="AlphaFoldDB" id="A0A9D7LPR9"/>
<evidence type="ECO:0000256" key="1">
    <source>
        <dbReference type="ARBA" id="ARBA00022729"/>
    </source>
</evidence>
<dbReference type="PANTHER" id="PTHR34216">
    <property type="match status" value="1"/>
</dbReference>
<feature type="domain" description="NodB homology" evidence="2">
    <location>
        <begin position="61"/>
        <end position="268"/>
    </location>
</feature>
<dbReference type="InterPro" id="IPR011330">
    <property type="entry name" value="Glyco_hydro/deAcase_b/a-brl"/>
</dbReference>
<dbReference type="CDD" id="cd10969">
    <property type="entry name" value="CE4_Ecf1_like_5s"/>
    <property type="match status" value="1"/>
</dbReference>
<gene>
    <name evidence="3" type="ORF">IPN75_05370</name>
</gene>
<sequence>MSKAAALPILMYHHVSPNPGLVTVSPATFCEHMKALARAGWRTVGLDTAAAFFRGEALPAKTCIVTFDDAYLDNQVHAAPVLADFGFRAAIFAVTGWMGEGPVRDGDQETPDHRECKRRIASGDGDSVILRWSEAERLQAAGTFEFHSHTHTHIRWDKTLEDARQRESALASDLVASRSALESRLGVVSRHLCWPQGYHDDLYIATAQRLGFDHLYTTQPSINRPDSAVDRIGRFVTKEKSGAWLLRRTHLYASPWLGGLYCAMRSAG</sequence>
<keyword evidence="1" id="KW-0732">Signal</keyword>
<evidence type="ECO:0000259" key="2">
    <source>
        <dbReference type="PROSITE" id="PS51677"/>
    </source>
</evidence>
<comment type="caution">
    <text evidence="3">The sequence shown here is derived from an EMBL/GenBank/DDBJ whole genome shotgun (WGS) entry which is preliminary data.</text>
</comment>
<accession>A0A9D7LPR9</accession>
<dbReference type="InterPro" id="IPR051398">
    <property type="entry name" value="Polysacch_Deacetylase"/>
</dbReference>
<dbReference type="PROSITE" id="PS51677">
    <property type="entry name" value="NODB"/>
    <property type="match status" value="1"/>
</dbReference>
<dbReference type="InterPro" id="IPR002509">
    <property type="entry name" value="NODB_dom"/>
</dbReference>
<name>A0A9D7LPR9_9RHOO</name>
<dbReference type="GO" id="GO:0005975">
    <property type="term" value="P:carbohydrate metabolic process"/>
    <property type="evidence" value="ECO:0007669"/>
    <property type="project" value="InterPro"/>
</dbReference>
<reference evidence="3" key="1">
    <citation type="submission" date="2020-10" db="EMBL/GenBank/DDBJ databases">
        <title>Connecting structure to function with the recovery of over 1000 high-quality activated sludge metagenome-assembled genomes encoding full-length rRNA genes using long-read sequencing.</title>
        <authorList>
            <person name="Singleton C.M."/>
            <person name="Petriglieri F."/>
            <person name="Kristensen J.M."/>
            <person name="Kirkegaard R.H."/>
            <person name="Michaelsen T.Y."/>
            <person name="Andersen M.H."/>
            <person name="Karst S.M."/>
            <person name="Dueholm M.S."/>
            <person name="Nielsen P.H."/>
            <person name="Albertsen M."/>
        </authorList>
    </citation>
    <scope>NUCLEOTIDE SEQUENCE</scope>
    <source>
        <strain evidence="3">OdNE_18-Q3-R46-58_BAT3C.305</strain>
    </source>
</reference>
<dbReference type="Proteomes" id="UP000808146">
    <property type="component" value="Unassembled WGS sequence"/>
</dbReference>
<dbReference type="PANTHER" id="PTHR34216:SF13">
    <property type="entry name" value="XYLANASE_CHITIN DEACETYLASE"/>
    <property type="match status" value="1"/>
</dbReference>
<evidence type="ECO:0000313" key="3">
    <source>
        <dbReference type="EMBL" id="MBK8889853.1"/>
    </source>
</evidence>
<dbReference type="Gene3D" id="3.20.20.370">
    <property type="entry name" value="Glycoside hydrolase/deacetylase"/>
    <property type="match status" value="1"/>
</dbReference>